<sequence length="293" mass="29917">MKTNETTISGGAPPVALTVAGFDPGSGAGITADLKVFAAHGLFGVSAITALTVQSTQGVRRVEPVAGALLRETLDCLAADVEIAGVKIGMLGSTEVTEALAGFLAASGIPRSRVVLDPVLRSSSGKALLEEAGVRLLREKLLPQVGWVTPNLAELAVLTGLPEPAQPAEIPEAARALARMAAETGRAAAGEAGLHVVVTGGHLDRPDDFLLAANGEERWFPGTRVETSATHGTGCAFSSALLSRVLLGDGPVEAVAGAKAYVRAAMKAAYPIGKGRGPMHHLYALEPKAGEGR</sequence>
<gene>
    <name evidence="4" type="primary">thiD</name>
    <name evidence="4" type="ORF">D0Y96_06370</name>
</gene>
<dbReference type="NCBIfam" id="TIGR00097">
    <property type="entry name" value="HMP-P_kinase"/>
    <property type="match status" value="1"/>
</dbReference>
<dbReference type="Pfam" id="PF08543">
    <property type="entry name" value="Phos_pyr_kin"/>
    <property type="match status" value="1"/>
</dbReference>
<keyword evidence="4" id="KW-0808">Transferase</keyword>
<dbReference type="GO" id="GO:0005829">
    <property type="term" value="C:cytosol"/>
    <property type="evidence" value="ECO:0007669"/>
    <property type="project" value="TreeGrafter"/>
</dbReference>
<evidence type="ECO:0000313" key="5">
    <source>
        <dbReference type="Proteomes" id="UP000264702"/>
    </source>
</evidence>
<dbReference type="PANTHER" id="PTHR20858:SF17">
    <property type="entry name" value="HYDROXYMETHYLPYRIMIDINE_PHOSPHOMETHYLPYRIMIDINE KINASE THI20-RELATED"/>
    <property type="match status" value="1"/>
</dbReference>
<comment type="caution">
    <text evidence="4">The sequence shown here is derived from an EMBL/GenBank/DDBJ whole genome shotgun (WGS) entry which is preliminary data.</text>
</comment>
<dbReference type="GO" id="GO:0008902">
    <property type="term" value="F:hydroxymethylpyrimidine kinase activity"/>
    <property type="evidence" value="ECO:0007669"/>
    <property type="project" value="UniProtKB-EC"/>
</dbReference>
<dbReference type="CDD" id="cd01169">
    <property type="entry name" value="HMPP_kinase"/>
    <property type="match status" value="1"/>
</dbReference>
<dbReference type="InterPro" id="IPR004399">
    <property type="entry name" value="HMP/HMP-P_kinase_dom"/>
</dbReference>
<dbReference type="SUPFAM" id="SSF53613">
    <property type="entry name" value="Ribokinase-like"/>
    <property type="match status" value="1"/>
</dbReference>
<name>A0A372ITJ4_9BACT</name>
<dbReference type="PANTHER" id="PTHR20858">
    <property type="entry name" value="PHOSPHOMETHYLPYRIMIDINE KINASE"/>
    <property type="match status" value="1"/>
</dbReference>
<dbReference type="Gene3D" id="3.40.1190.20">
    <property type="match status" value="1"/>
</dbReference>
<comment type="pathway">
    <text evidence="1">Cofactor biosynthesis; thiamine diphosphate biosynthesis.</text>
</comment>
<keyword evidence="4" id="KW-0418">Kinase</keyword>
<accession>A0A372ITJ4</accession>
<organism evidence="4 5">
    <name type="scientific">Paracidobacterium acidisoli</name>
    <dbReference type="NCBI Taxonomy" id="2303751"/>
    <lineage>
        <taxon>Bacteria</taxon>
        <taxon>Pseudomonadati</taxon>
        <taxon>Acidobacteriota</taxon>
        <taxon>Terriglobia</taxon>
        <taxon>Terriglobales</taxon>
        <taxon>Acidobacteriaceae</taxon>
        <taxon>Paracidobacterium</taxon>
    </lineage>
</organism>
<dbReference type="Proteomes" id="UP000264702">
    <property type="component" value="Unassembled WGS sequence"/>
</dbReference>
<feature type="domain" description="Pyridoxamine kinase/Phosphomethylpyrimidine kinase" evidence="3">
    <location>
        <begin position="23"/>
        <end position="280"/>
    </location>
</feature>
<dbReference type="InterPro" id="IPR013749">
    <property type="entry name" value="PM/HMP-P_kinase-1"/>
</dbReference>
<dbReference type="GO" id="GO:0008972">
    <property type="term" value="F:phosphomethylpyrimidine kinase activity"/>
    <property type="evidence" value="ECO:0007669"/>
    <property type="project" value="InterPro"/>
</dbReference>
<evidence type="ECO:0000256" key="2">
    <source>
        <dbReference type="ARBA" id="ARBA00012135"/>
    </source>
</evidence>
<dbReference type="GO" id="GO:0009228">
    <property type="term" value="P:thiamine biosynthetic process"/>
    <property type="evidence" value="ECO:0007669"/>
    <property type="project" value="InterPro"/>
</dbReference>
<keyword evidence="5" id="KW-1185">Reference proteome</keyword>
<evidence type="ECO:0000313" key="4">
    <source>
        <dbReference type="EMBL" id="RFU17743.1"/>
    </source>
</evidence>
<dbReference type="EMBL" id="QVQT01000002">
    <property type="protein sequence ID" value="RFU17743.1"/>
    <property type="molecule type" value="Genomic_DNA"/>
</dbReference>
<protein>
    <recommendedName>
        <fullName evidence="2">hydroxymethylpyrimidine kinase</fullName>
        <ecNumber evidence="2">2.7.1.49</ecNumber>
    </recommendedName>
</protein>
<proteinExistence type="predicted"/>
<dbReference type="AlphaFoldDB" id="A0A372ITJ4"/>
<dbReference type="EC" id="2.7.1.49" evidence="2"/>
<evidence type="ECO:0000259" key="3">
    <source>
        <dbReference type="Pfam" id="PF08543"/>
    </source>
</evidence>
<dbReference type="OrthoDB" id="9810880at2"/>
<dbReference type="InterPro" id="IPR029056">
    <property type="entry name" value="Ribokinase-like"/>
</dbReference>
<reference evidence="4 5" key="1">
    <citation type="submission" date="2018-08" db="EMBL/GenBank/DDBJ databases">
        <title>Acidipila sp. 4G-K13, an acidobacterium isolated from forest soil.</title>
        <authorList>
            <person name="Gao Z.-H."/>
            <person name="Qiu L.-H."/>
        </authorList>
    </citation>
    <scope>NUCLEOTIDE SEQUENCE [LARGE SCALE GENOMIC DNA]</scope>
    <source>
        <strain evidence="4 5">4G-K13</strain>
    </source>
</reference>
<evidence type="ECO:0000256" key="1">
    <source>
        <dbReference type="ARBA" id="ARBA00004948"/>
    </source>
</evidence>